<protein>
    <submittedName>
        <fullName evidence="1">Uncharacterized protein</fullName>
    </submittedName>
</protein>
<sequence>MSTPGRAIARARAAWGDALPAAVEALAAACDAESQGRVAARILRRDGRGAYSATVINQVLGRCYPGDLDAVLAAVAAALIPDTWDCPGLGQPITADSCWDWQAKARGPAAATSSHRMHMRRACQACARFHDTPSEEER</sequence>
<evidence type="ECO:0000313" key="2">
    <source>
        <dbReference type="Proteomes" id="UP000555728"/>
    </source>
</evidence>
<dbReference type="Proteomes" id="UP000555728">
    <property type="component" value="Unassembled WGS sequence"/>
</dbReference>
<dbReference type="AlphaFoldDB" id="A0A7W6WLT3"/>
<accession>A0A7W6WLT3</accession>
<dbReference type="RefSeq" id="WP_221237184.1">
    <property type="nucleotide sequence ID" value="NZ_JACIGI010000036.1"/>
</dbReference>
<dbReference type="EMBL" id="JACIGI010000036">
    <property type="protein sequence ID" value="MBB4287400.1"/>
    <property type="molecule type" value="Genomic_DNA"/>
</dbReference>
<name>A0A7W6WLT3_9PROT</name>
<reference evidence="1 2" key="1">
    <citation type="submission" date="2020-08" db="EMBL/GenBank/DDBJ databases">
        <title>Genome sequencing of Purple Non-Sulfur Bacteria from various extreme environments.</title>
        <authorList>
            <person name="Mayer M."/>
        </authorList>
    </citation>
    <scope>NUCLEOTIDE SEQUENCE [LARGE SCALE GENOMIC DNA]</scope>
    <source>
        <strain evidence="1 2">JA135</strain>
    </source>
</reference>
<proteinExistence type="predicted"/>
<organism evidence="1 2">
    <name type="scientific">Roseospira goensis</name>
    <dbReference type="NCBI Taxonomy" id="391922"/>
    <lineage>
        <taxon>Bacteria</taxon>
        <taxon>Pseudomonadati</taxon>
        <taxon>Pseudomonadota</taxon>
        <taxon>Alphaproteobacteria</taxon>
        <taxon>Rhodospirillales</taxon>
        <taxon>Rhodospirillaceae</taxon>
        <taxon>Roseospira</taxon>
    </lineage>
</organism>
<keyword evidence="2" id="KW-1185">Reference proteome</keyword>
<evidence type="ECO:0000313" key="1">
    <source>
        <dbReference type="EMBL" id="MBB4287400.1"/>
    </source>
</evidence>
<comment type="caution">
    <text evidence="1">The sequence shown here is derived from an EMBL/GenBank/DDBJ whole genome shotgun (WGS) entry which is preliminary data.</text>
</comment>
<gene>
    <name evidence="1" type="ORF">GGD88_003148</name>
</gene>